<feature type="transmembrane region" description="Helical" evidence="6">
    <location>
        <begin position="516"/>
        <end position="536"/>
    </location>
</feature>
<dbReference type="PANTHER" id="PTHR12308">
    <property type="entry name" value="ANOCTAMIN"/>
    <property type="match status" value="1"/>
</dbReference>
<sequence>MSIERKKRDFGYNKDFTKEESSHLIIEFSKEAAEDVIYTLHKKLREENFNVVKHGKRLYLKGDERRMLLEAEIMQLKRQSADRTWRYFSVLDCLNKKSTWQEACCLLSHSEKIRVCQHIIEENIRVNKTVDIPGLGLLFPGQSFVAVLKKEKLISKIFPLHENDKLHKLWNKWLRSCITAGISPLPEDEIKDYFGEAIAYYFCFLNCFTRSLVVIVILTMFFHIFAFPFEFFGIVTNLYLMLFIKGWRITSNNLAFKWGSFLTEEEEKPRPVYRSEETEQWLPNGKIVPLPNYSYIRMQLIISWAVISVFLIIICFLKVLFIEYQITSQSTLNVILYSLFLHCICILYRNAVFIRNEVENHYTEESYEWHLVSKLIALDSITLFFGPLYSLIVHENKQLIQELLFGQLTIAQLINTATELVIPLISNEWQKVKQSIVEQNKDDESPKVLEEALKSAYSSSYADYLELYLQFGYISLFSAIYPNAALFALLNNLLLESFTDAYKLCKIHQRPLIKSAKGIGVWENAFAMLSIISLAIDIFFSNTRQYISALHCTEKQWYALFILGATAIVSMISLIPEESADLKYALHRQSQEKKRILEIYARTKLKESVRILETLKNNSDEIEYGKNSSHRD</sequence>
<evidence type="ECO:0000256" key="1">
    <source>
        <dbReference type="ARBA" id="ARBA00004141"/>
    </source>
</evidence>
<keyword evidence="5 6" id="KW-0472">Membrane</keyword>
<evidence type="ECO:0000256" key="5">
    <source>
        <dbReference type="ARBA" id="ARBA00023136"/>
    </source>
</evidence>
<name>A0A443R124_9ACAR</name>
<dbReference type="GO" id="GO:0005886">
    <property type="term" value="C:plasma membrane"/>
    <property type="evidence" value="ECO:0007669"/>
    <property type="project" value="TreeGrafter"/>
</dbReference>
<proteinExistence type="inferred from homology"/>
<protein>
    <recommendedName>
        <fullName evidence="6">Anoctamin</fullName>
    </recommendedName>
</protein>
<feature type="transmembrane region" description="Helical" evidence="6">
    <location>
        <begin position="375"/>
        <end position="393"/>
    </location>
</feature>
<keyword evidence="3 6" id="KW-0812">Transmembrane</keyword>
<dbReference type="Proteomes" id="UP000285301">
    <property type="component" value="Unassembled WGS sequence"/>
</dbReference>
<dbReference type="Pfam" id="PF04547">
    <property type="entry name" value="Anoctamin"/>
    <property type="match status" value="1"/>
</dbReference>
<gene>
    <name evidence="8" type="ORF">B4U79_01383</name>
</gene>
<evidence type="ECO:0000313" key="8">
    <source>
        <dbReference type="EMBL" id="RWS08974.1"/>
    </source>
</evidence>
<comment type="caution">
    <text evidence="6">Lacks conserved residue(s) required for the propagation of feature annotation.</text>
</comment>
<evidence type="ECO:0000256" key="2">
    <source>
        <dbReference type="ARBA" id="ARBA00009671"/>
    </source>
</evidence>
<dbReference type="InterPro" id="IPR049452">
    <property type="entry name" value="Anoctamin_TM"/>
</dbReference>
<feature type="transmembrane region" description="Helical" evidence="6">
    <location>
        <begin position="471"/>
        <end position="495"/>
    </location>
</feature>
<evidence type="ECO:0000256" key="3">
    <source>
        <dbReference type="ARBA" id="ARBA00022692"/>
    </source>
</evidence>
<evidence type="ECO:0000256" key="6">
    <source>
        <dbReference type="RuleBase" id="RU280814"/>
    </source>
</evidence>
<dbReference type="AlphaFoldDB" id="A0A443R124"/>
<reference evidence="8 9" key="1">
    <citation type="journal article" date="2018" name="Gigascience">
        <title>Genomes of trombidid mites reveal novel predicted allergens and laterally-transferred genes associated with secondary metabolism.</title>
        <authorList>
            <person name="Dong X."/>
            <person name="Chaisiri K."/>
            <person name="Xia D."/>
            <person name="Armstrong S.D."/>
            <person name="Fang Y."/>
            <person name="Donnelly M.J."/>
            <person name="Kadowaki T."/>
            <person name="McGarry J.W."/>
            <person name="Darby A.C."/>
            <person name="Makepeace B.L."/>
        </authorList>
    </citation>
    <scope>NUCLEOTIDE SEQUENCE [LARGE SCALE GENOMIC DNA]</scope>
    <source>
        <strain evidence="8">UoL-WK</strain>
    </source>
</reference>
<dbReference type="InterPro" id="IPR007632">
    <property type="entry name" value="Anoctamin"/>
</dbReference>
<dbReference type="GO" id="GO:0005254">
    <property type="term" value="F:chloride channel activity"/>
    <property type="evidence" value="ECO:0007669"/>
    <property type="project" value="TreeGrafter"/>
</dbReference>
<dbReference type="OrthoDB" id="296386at2759"/>
<evidence type="ECO:0000313" key="9">
    <source>
        <dbReference type="Proteomes" id="UP000285301"/>
    </source>
</evidence>
<accession>A0A443R124</accession>
<keyword evidence="4 6" id="KW-1133">Transmembrane helix</keyword>
<feature type="domain" description="Anoctamin transmembrane" evidence="7">
    <location>
        <begin position="190"/>
        <end position="569"/>
    </location>
</feature>
<comment type="similarity">
    <text evidence="2 6">Belongs to the anoctamin family.</text>
</comment>
<comment type="subcellular location">
    <subcellularLocation>
        <location evidence="1 6">Membrane</location>
        <topology evidence="1 6">Multi-pass membrane protein</topology>
    </subcellularLocation>
</comment>
<keyword evidence="9" id="KW-1185">Reference proteome</keyword>
<comment type="caution">
    <text evidence="8">The sequence shown here is derived from an EMBL/GenBank/DDBJ whole genome shotgun (WGS) entry which is preliminary data.</text>
</comment>
<dbReference type="STRING" id="1965070.A0A443R124"/>
<dbReference type="PANTHER" id="PTHR12308:SF74">
    <property type="entry name" value="ANOCTAMIN"/>
    <property type="match status" value="1"/>
</dbReference>
<dbReference type="EMBL" id="NCKU01002704">
    <property type="protein sequence ID" value="RWS08974.1"/>
    <property type="molecule type" value="Genomic_DNA"/>
</dbReference>
<feature type="transmembrane region" description="Helical" evidence="6">
    <location>
        <begin position="300"/>
        <end position="322"/>
    </location>
</feature>
<evidence type="ECO:0000256" key="4">
    <source>
        <dbReference type="ARBA" id="ARBA00022989"/>
    </source>
</evidence>
<organism evidence="8 9">
    <name type="scientific">Dinothrombium tinctorium</name>
    <dbReference type="NCBI Taxonomy" id="1965070"/>
    <lineage>
        <taxon>Eukaryota</taxon>
        <taxon>Metazoa</taxon>
        <taxon>Ecdysozoa</taxon>
        <taxon>Arthropoda</taxon>
        <taxon>Chelicerata</taxon>
        <taxon>Arachnida</taxon>
        <taxon>Acari</taxon>
        <taxon>Acariformes</taxon>
        <taxon>Trombidiformes</taxon>
        <taxon>Prostigmata</taxon>
        <taxon>Anystina</taxon>
        <taxon>Parasitengona</taxon>
        <taxon>Trombidioidea</taxon>
        <taxon>Trombidiidae</taxon>
        <taxon>Dinothrombium</taxon>
    </lineage>
</organism>
<feature type="transmembrane region" description="Helical" evidence="6">
    <location>
        <begin position="334"/>
        <end position="354"/>
    </location>
</feature>
<evidence type="ECO:0000259" key="7">
    <source>
        <dbReference type="Pfam" id="PF04547"/>
    </source>
</evidence>
<feature type="transmembrane region" description="Helical" evidence="6">
    <location>
        <begin position="556"/>
        <end position="575"/>
    </location>
</feature>